<feature type="transmembrane region" description="Helical" evidence="8">
    <location>
        <begin position="226"/>
        <end position="246"/>
    </location>
</feature>
<feature type="compositionally biased region" description="Low complexity" evidence="7">
    <location>
        <begin position="37"/>
        <end position="48"/>
    </location>
</feature>
<dbReference type="InterPro" id="IPR011701">
    <property type="entry name" value="MFS"/>
</dbReference>
<feature type="compositionally biased region" description="Low complexity" evidence="7">
    <location>
        <begin position="75"/>
        <end position="85"/>
    </location>
</feature>
<evidence type="ECO:0008006" key="11">
    <source>
        <dbReference type="Google" id="ProtNLM"/>
    </source>
</evidence>
<dbReference type="PANTHER" id="PTHR20772:SF2">
    <property type="entry name" value="PROTEIN FMP42"/>
    <property type="match status" value="1"/>
</dbReference>
<keyword evidence="6 8" id="KW-0472">Membrane</keyword>
<comment type="similarity">
    <text evidence="2">Belongs to the SLC43A transporter (TC 2.A.1.44) family.</text>
</comment>
<feature type="region of interest" description="Disordered" evidence="7">
    <location>
        <begin position="64"/>
        <end position="119"/>
    </location>
</feature>
<feature type="transmembrane region" description="Helical" evidence="8">
    <location>
        <begin position="199"/>
        <end position="219"/>
    </location>
</feature>
<dbReference type="SUPFAM" id="SSF103473">
    <property type="entry name" value="MFS general substrate transporter"/>
    <property type="match status" value="1"/>
</dbReference>
<evidence type="ECO:0000256" key="3">
    <source>
        <dbReference type="ARBA" id="ARBA00022448"/>
    </source>
</evidence>
<feature type="transmembrane region" description="Helical" evidence="8">
    <location>
        <begin position="496"/>
        <end position="519"/>
    </location>
</feature>
<gene>
    <name evidence="9" type="ORF">N7492_004105</name>
</gene>
<dbReference type="OrthoDB" id="330047at2759"/>
<evidence type="ECO:0000256" key="4">
    <source>
        <dbReference type="ARBA" id="ARBA00022692"/>
    </source>
</evidence>
<sequence length="695" mass="75705">MSLNRISFLEGWERSPAAFLRGREEPSDSESESYQDLPEPSLSSSFPSTYSRLNFNPYAGPAWNESADDREDRPSLLGSLGLGLSPTTTRDSRVDAEQGATGPGSVHGPSSPAAAEPGPVKVPMWLSETKGAFEVRPAKRIAQVCLAVVYCFLAAGVVFGFAALKPVLIRENVYRDLCSSEELEEGVLVCDGQEIRLNLMFTIAAVATNVSALPVGAILDAYGPRVSGLIGSLFLALGSTLFAWAGRLPCDGYIIGYLLLSLGGPFIFISSFHLSNTFPTRSGLILSTLTGAFDASSALFLVFRLLSEYTQGYVSIRKFFLIYLAVPMFITVVQLTIMPVTSYKTTGELFQQAEAQFVDESNDQVDDTFPDQHEGERQRNARRVYRRNIVHQIQDLLDDGTGSSITAVAGFDSPQYEAQPHALETIPHPPNAPNTQTSGVWGVLHGHSALHQLSTPWFGLITAFTVLMMLRINYFVATLRSQYSYLLASETSAAQINTVFDILLPVGGLVSIPFIGTFLDTLKTRTVLAILVTAATVIGTVGCIPHSLTAAYINITLFVLYRPFYYTAVSDYAAKIFGFLTFGKVYGLIICLAGVGNFAQAGLDAVTLKVFDGNPIPVNIALTTFVFVIGSALIGFVSWQTSLLCARERLDRGGTQMHRNENESPTIQDVRARDWEEEPLLQSGEHEAEHRAYGT</sequence>
<feature type="transmembrane region" description="Helical" evidence="8">
    <location>
        <begin position="144"/>
        <end position="164"/>
    </location>
</feature>
<comment type="caution">
    <text evidence="9">The sequence shown here is derived from an EMBL/GenBank/DDBJ whole genome shotgun (WGS) entry which is preliminary data.</text>
</comment>
<proteinExistence type="inferred from homology"/>
<evidence type="ECO:0000256" key="8">
    <source>
        <dbReference type="SAM" id="Phobius"/>
    </source>
</evidence>
<feature type="transmembrane region" description="Helical" evidence="8">
    <location>
        <begin position="576"/>
        <end position="596"/>
    </location>
</feature>
<feature type="transmembrane region" description="Helical" evidence="8">
    <location>
        <begin position="616"/>
        <end position="639"/>
    </location>
</feature>
<keyword evidence="10" id="KW-1185">Reference proteome</keyword>
<accession>A0A9W9LX65</accession>
<evidence type="ECO:0000313" key="9">
    <source>
        <dbReference type="EMBL" id="KAJ5180895.1"/>
    </source>
</evidence>
<dbReference type="GO" id="GO:0000329">
    <property type="term" value="C:fungal-type vacuole membrane"/>
    <property type="evidence" value="ECO:0007669"/>
    <property type="project" value="TreeGrafter"/>
</dbReference>
<dbReference type="EMBL" id="JAPQKO010000002">
    <property type="protein sequence ID" value="KAJ5180895.1"/>
    <property type="molecule type" value="Genomic_DNA"/>
</dbReference>
<evidence type="ECO:0000256" key="7">
    <source>
        <dbReference type="SAM" id="MobiDB-lite"/>
    </source>
</evidence>
<comment type="subcellular location">
    <subcellularLocation>
        <location evidence="1">Membrane</location>
        <topology evidence="1">Multi-pass membrane protein</topology>
    </subcellularLocation>
</comment>
<dbReference type="Gene3D" id="1.20.1250.20">
    <property type="entry name" value="MFS general substrate transporter like domains"/>
    <property type="match status" value="1"/>
</dbReference>
<evidence type="ECO:0000313" key="10">
    <source>
        <dbReference type="Proteomes" id="UP001146351"/>
    </source>
</evidence>
<dbReference type="InterPro" id="IPR036259">
    <property type="entry name" value="MFS_trans_sf"/>
</dbReference>
<feature type="region of interest" description="Disordered" evidence="7">
    <location>
        <begin position="17"/>
        <end position="48"/>
    </location>
</feature>
<reference evidence="9" key="1">
    <citation type="submission" date="2022-11" db="EMBL/GenBank/DDBJ databases">
        <authorList>
            <person name="Petersen C."/>
        </authorList>
    </citation>
    <scope>NUCLEOTIDE SEQUENCE</scope>
    <source>
        <strain evidence="9">IBT 21917</strain>
    </source>
</reference>
<feature type="transmembrane region" description="Helical" evidence="8">
    <location>
        <begin position="319"/>
        <end position="340"/>
    </location>
</feature>
<dbReference type="GO" id="GO:0022857">
    <property type="term" value="F:transmembrane transporter activity"/>
    <property type="evidence" value="ECO:0007669"/>
    <property type="project" value="InterPro"/>
</dbReference>
<evidence type="ECO:0000256" key="1">
    <source>
        <dbReference type="ARBA" id="ARBA00004141"/>
    </source>
</evidence>
<reference evidence="9" key="2">
    <citation type="journal article" date="2023" name="IMA Fungus">
        <title>Comparative genomic study of the Penicillium genus elucidates a diverse pangenome and 15 lateral gene transfer events.</title>
        <authorList>
            <person name="Petersen C."/>
            <person name="Sorensen T."/>
            <person name="Nielsen M.R."/>
            <person name="Sondergaard T.E."/>
            <person name="Sorensen J.L."/>
            <person name="Fitzpatrick D.A."/>
            <person name="Frisvad J.C."/>
            <person name="Nielsen K.L."/>
        </authorList>
    </citation>
    <scope>NUCLEOTIDE SEQUENCE</scope>
    <source>
        <strain evidence="9">IBT 21917</strain>
    </source>
</reference>
<keyword evidence="4 8" id="KW-0812">Transmembrane</keyword>
<protein>
    <recommendedName>
        <fullName evidence="11">MFS transporter Fmp42</fullName>
    </recommendedName>
</protein>
<feature type="transmembrane region" description="Helical" evidence="8">
    <location>
        <begin position="526"/>
        <end position="544"/>
    </location>
</feature>
<keyword evidence="3" id="KW-0813">Transport</keyword>
<feature type="transmembrane region" description="Helical" evidence="8">
    <location>
        <begin position="252"/>
        <end position="272"/>
    </location>
</feature>
<name>A0A9W9LX65_9EURO</name>
<feature type="transmembrane region" description="Helical" evidence="8">
    <location>
        <begin position="457"/>
        <end position="476"/>
    </location>
</feature>
<evidence type="ECO:0000256" key="2">
    <source>
        <dbReference type="ARBA" id="ARBA00006595"/>
    </source>
</evidence>
<feature type="transmembrane region" description="Helical" evidence="8">
    <location>
        <begin position="284"/>
        <end position="307"/>
    </location>
</feature>
<dbReference type="AlphaFoldDB" id="A0A9W9LX65"/>
<feature type="compositionally biased region" description="Low complexity" evidence="7">
    <location>
        <begin position="108"/>
        <end position="119"/>
    </location>
</feature>
<evidence type="ECO:0000256" key="5">
    <source>
        <dbReference type="ARBA" id="ARBA00022989"/>
    </source>
</evidence>
<organism evidence="9 10">
    <name type="scientific">Penicillium capsulatum</name>
    <dbReference type="NCBI Taxonomy" id="69766"/>
    <lineage>
        <taxon>Eukaryota</taxon>
        <taxon>Fungi</taxon>
        <taxon>Dikarya</taxon>
        <taxon>Ascomycota</taxon>
        <taxon>Pezizomycotina</taxon>
        <taxon>Eurotiomycetes</taxon>
        <taxon>Eurotiomycetidae</taxon>
        <taxon>Eurotiales</taxon>
        <taxon>Aspergillaceae</taxon>
        <taxon>Penicillium</taxon>
    </lineage>
</organism>
<dbReference type="InterPro" id="IPR052599">
    <property type="entry name" value="SLC43A_AATransporter"/>
</dbReference>
<dbReference type="Pfam" id="PF07690">
    <property type="entry name" value="MFS_1"/>
    <property type="match status" value="1"/>
</dbReference>
<keyword evidence="5 8" id="KW-1133">Transmembrane helix</keyword>
<evidence type="ECO:0000256" key="6">
    <source>
        <dbReference type="ARBA" id="ARBA00023136"/>
    </source>
</evidence>
<dbReference type="Proteomes" id="UP001146351">
    <property type="component" value="Unassembled WGS sequence"/>
</dbReference>
<dbReference type="PANTHER" id="PTHR20772">
    <property type="entry name" value="PROTEIN FMP42"/>
    <property type="match status" value="1"/>
</dbReference>